<dbReference type="InterPro" id="IPR042242">
    <property type="entry name" value="RecO_C"/>
</dbReference>
<dbReference type="Pfam" id="PF02565">
    <property type="entry name" value="RecO_C"/>
    <property type="match status" value="1"/>
</dbReference>
<dbReference type="EMBL" id="CP002831">
    <property type="protein sequence ID" value="AFC23858.1"/>
    <property type="molecule type" value="Genomic_DNA"/>
</dbReference>
<dbReference type="SUPFAM" id="SSF50249">
    <property type="entry name" value="Nucleic acid-binding proteins"/>
    <property type="match status" value="1"/>
</dbReference>
<evidence type="ECO:0000259" key="8">
    <source>
        <dbReference type="Pfam" id="PF11967"/>
    </source>
</evidence>
<dbReference type="InterPro" id="IPR022572">
    <property type="entry name" value="DNA_rep/recomb_RecO_N"/>
</dbReference>
<dbReference type="Proteomes" id="UP000007519">
    <property type="component" value="Chromosome"/>
</dbReference>
<sequence length="238" mass="28285">MLKQIEGLVLRTVDYSESSVICDLFSRELGRRSYMVHGVRKPKAKITKALLRPMSWVELVVYHNEERDLNKVKEIRPSYIYQIIPFDIARSNMALFMVELAQKGLQEEGPQEELYNFLWLYFNQLDQKESPAWANLHLHFIVHFAAELGFCPSPSSAPIFDYKEGEFVQEKPLHPYHFDEESSQILDQLLRLSRHQLATLKLNRLKRQHFIEQMILFYRYHLPNFQLKSWEVLKQIMG</sequence>
<dbReference type="InterPro" id="IPR037278">
    <property type="entry name" value="ARFGAP/RecO"/>
</dbReference>
<dbReference type="KEGG" id="sgn:SGRA_1123"/>
<dbReference type="STRING" id="984262.SGRA_1123"/>
<evidence type="ECO:0000256" key="4">
    <source>
        <dbReference type="ARBA" id="ARBA00023172"/>
    </source>
</evidence>
<dbReference type="InterPro" id="IPR012340">
    <property type="entry name" value="NA-bd_OB-fold"/>
</dbReference>
<reference evidence="9 10" key="1">
    <citation type="journal article" date="2012" name="Stand. Genomic Sci.">
        <title>Complete genome sequencing and analysis of Saprospira grandis str. Lewin, a predatory marine bacterium.</title>
        <authorList>
            <person name="Saw J.H."/>
            <person name="Yuryev A."/>
            <person name="Kanbe M."/>
            <person name="Hou S."/>
            <person name="Young A.G."/>
            <person name="Aizawa S."/>
            <person name="Alam M."/>
        </authorList>
    </citation>
    <scope>NUCLEOTIDE SEQUENCE [LARGE SCALE GENOMIC DNA]</scope>
    <source>
        <strain evidence="9 10">Lewin</strain>
    </source>
</reference>
<keyword evidence="4 7" id="KW-0233">DNA recombination</keyword>
<evidence type="ECO:0000256" key="2">
    <source>
        <dbReference type="ARBA" id="ARBA00021310"/>
    </source>
</evidence>
<keyword evidence="5 7" id="KW-0234">DNA repair</keyword>
<evidence type="ECO:0000313" key="9">
    <source>
        <dbReference type="EMBL" id="AFC23858.1"/>
    </source>
</evidence>
<dbReference type="AlphaFoldDB" id="H6L3X6"/>
<dbReference type="PANTHER" id="PTHR33991:SF1">
    <property type="entry name" value="DNA REPAIR PROTEIN RECO"/>
    <property type="match status" value="1"/>
</dbReference>
<dbReference type="OrthoDB" id="9789152at2"/>
<dbReference type="RefSeq" id="WP_015691506.1">
    <property type="nucleotide sequence ID" value="NC_016940.1"/>
</dbReference>
<evidence type="ECO:0000313" key="10">
    <source>
        <dbReference type="Proteomes" id="UP000007519"/>
    </source>
</evidence>
<dbReference type="NCBIfam" id="TIGR00613">
    <property type="entry name" value="reco"/>
    <property type="match status" value="1"/>
</dbReference>
<proteinExistence type="inferred from homology"/>
<dbReference type="Pfam" id="PF11967">
    <property type="entry name" value="RecO_N"/>
    <property type="match status" value="1"/>
</dbReference>
<dbReference type="HAMAP" id="MF_00201">
    <property type="entry name" value="RecO"/>
    <property type="match status" value="1"/>
</dbReference>
<dbReference type="GO" id="GO:0006302">
    <property type="term" value="P:double-strand break repair"/>
    <property type="evidence" value="ECO:0007669"/>
    <property type="project" value="TreeGrafter"/>
</dbReference>
<protein>
    <recommendedName>
        <fullName evidence="2 7">DNA repair protein RecO</fullName>
    </recommendedName>
    <alternativeName>
        <fullName evidence="6 7">Recombination protein O</fullName>
    </alternativeName>
</protein>
<evidence type="ECO:0000256" key="6">
    <source>
        <dbReference type="ARBA" id="ARBA00033409"/>
    </source>
</evidence>
<dbReference type="PANTHER" id="PTHR33991">
    <property type="entry name" value="DNA REPAIR PROTEIN RECO"/>
    <property type="match status" value="1"/>
</dbReference>
<dbReference type="SUPFAM" id="SSF57863">
    <property type="entry name" value="ArfGap/RecO-like zinc finger"/>
    <property type="match status" value="1"/>
</dbReference>
<gene>
    <name evidence="7 9" type="primary">recO</name>
    <name evidence="9" type="ordered locus">SGRA_1123</name>
</gene>
<dbReference type="GO" id="GO:0043590">
    <property type="term" value="C:bacterial nucleoid"/>
    <property type="evidence" value="ECO:0007669"/>
    <property type="project" value="TreeGrafter"/>
</dbReference>
<comment type="function">
    <text evidence="7">Involved in DNA repair and RecF pathway recombination.</text>
</comment>
<name>H6L3X6_SAPGL</name>
<dbReference type="eggNOG" id="COG1381">
    <property type="taxonomic scope" value="Bacteria"/>
</dbReference>
<dbReference type="Gene3D" id="2.40.50.140">
    <property type="entry name" value="Nucleic acid-binding proteins"/>
    <property type="match status" value="1"/>
</dbReference>
<dbReference type="HOGENOM" id="CLU_087596_1_0_10"/>
<comment type="similarity">
    <text evidence="1 7">Belongs to the RecO family.</text>
</comment>
<organism evidence="9 10">
    <name type="scientific">Saprospira grandis (strain Lewin)</name>
    <dbReference type="NCBI Taxonomy" id="984262"/>
    <lineage>
        <taxon>Bacteria</taxon>
        <taxon>Pseudomonadati</taxon>
        <taxon>Bacteroidota</taxon>
        <taxon>Saprospiria</taxon>
        <taxon>Saprospirales</taxon>
        <taxon>Saprospiraceae</taxon>
        <taxon>Saprospira</taxon>
    </lineage>
</organism>
<dbReference type="GO" id="GO:0006310">
    <property type="term" value="P:DNA recombination"/>
    <property type="evidence" value="ECO:0007669"/>
    <property type="project" value="UniProtKB-UniRule"/>
</dbReference>
<accession>H6L3X6</accession>
<evidence type="ECO:0000256" key="1">
    <source>
        <dbReference type="ARBA" id="ARBA00007452"/>
    </source>
</evidence>
<feature type="domain" description="DNA replication/recombination mediator RecO N-terminal" evidence="8">
    <location>
        <begin position="1"/>
        <end position="77"/>
    </location>
</feature>
<evidence type="ECO:0000256" key="3">
    <source>
        <dbReference type="ARBA" id="ARBA00022763"/>
    </source>
</evidence>
<evidence type="ECO:0000256" key="7">
    <source>
        <dbReference type="HAMAP-Rule" id="MF_00201"/>
    </source>
</evidence>
<evidence type="ECO:0000256" key="5">
    <source>
        <dbReference type="ARBA" id="ARBA00023204"/>
    </source>
</evidence>
<keyword evidence="10" id="KW-1185">Reference proteome</keyword>
<dbReference type="InterPro" id="IPR003717">
    <property type="entry name" value="RecO"/>
</dbReference>
<keyword evidence="3 7" id="KW-0227">DNA damage</keyword>
<dbReference type="Gene3D" id="1.20.1440.120">
    <property type="entry name" value="Recombination protein O, C-terminal domain"/>
    <property type="match status" value="1"/>
</dbReference>